<feature type="domain" description="Major facilitator superfamily (MFS) profile" evidence="5">
    <location>
        <begin position="1"/>
        <end position="135"/>
    </location>
</feature>
<dbReference type="SUPFAM" id="SSF103473">
    <property type="entry name" value="MFS general substrate transporter"/>
    <property type="match status" value="1"/>
</dbReference>
<reference evidence="6 7" key="2">
    <citation type="journal article" date="2016" name="Appl. Microbiol. Biotechnol.">
        <title>Mutations improving production and secretion of extracellular lipase by Burkholderia glumae PG1.</title>
        <authorList>
            <person name="Knapp A."/>
            <person name="Voget S."/>
            <person name="Gao R."/>
            <person name="Zaburannyi N."/>
            <person name="Krysciak D."/>
            <person name="Breuer M."/>
            <person name="Hauer B."/>
            <person name="Streit W.R."/>
            <person name="Muller R."/>
            <person name="Daniel R."/>
            <person name="Jaeger K.E."/>
        </authorList>
    </citation>
    <scope>NUCLEOTIDE SEQUENCE [LARGE SCALE GENOMIC DNA]</scope>
    <source>
        <strain evidence="6 7">PG1</strain>
    </source>
</reference>
<dbReference type="GO" id="GO:0022857">
    <property type="term" value="F:transmembrane transporter activity"/>
    <property type="evidence" value="ECO:0007669"/>
    <property type="project" value="InterPro"/>
</dbReference>
<evidence type="ECO:0000256" key="2">
    <source>
        <dbReference type="ARBA" id="ARBA00022989"/>
    </source>
</evidence>
<feature type="transmembrane region" description="Helical" evidence="4">
    <location>
        <begin position="33"/>
        <end position="50"/>
    </location>
</feature>
<name>A0A0B6RSU7_BURPL</name>
<evidence type="ECO:0000256" key="3">
    <source>
        <dbReference type="ARBA" id="ARBA00023136"/>
    </source>
</evidence>
<keyword evidence="1 4" id="KW-0812">Transmembrane</keyword>
<evidence type="ECO:0000256" key="1">
    <source>
        <dbReference type="ARBA" id="ARBA00022692"/>
    </source>
</evidence>
<dbReference type="InterPro" id="IPR020846">
    <property type="entry name" value="MFS_dom"/>
</dbReference>
<keyword evidence="3 4" id="KW-0472">Membrane</keyword>
<proteinExistence type="predicted"/>
<feature type="transmembrane region" description="Helical" evidence="4">
    <location>
        <begin position="6"/>
        <end position="26"/>
    </location>
</feature>
<gene>
    <name evidence="6" type="ORF">BGL_1c19340</name>
</gene>
<evidence type="ECO:0000313" key="6">
    <source>
        <dbReference type="EMBL" id="AJK46443.1"/>
    </source>
</evidence>
<keyword evidence="7" id="KW-1185">Reference proteome</keyword>
<accession>A0A0B6RSU7</accession>
<dbReference type="PROSITE" id="PS50850">
    <property type="entry name" value="MFS"/>
    <property type="match status" value="1"/>
</dbReference>
<dbReference type="HOGENOM" id="CLU_1881797_0_0_4"/>
<dbReference type="EMBL" id="CP002580">
    <property type="protein sequence ID" value="AJK46443.1"/>
    <property type="molecule type" value="Genomic_DNA"/>
</dbReference>
<dbReference type="RefSeq" id="WP_042624932.1">
    <property type="nucleotide sequence ID" value="NZ_CP002580.1"/>
</dbReference>
<dbReference type="AlphaFoldDB" id="A0A0B6RSU7"/>
<dbReference type="Proteomes" id="UP000031838">
    <property type="component" value="Chromosome 1"/>
</dbReference>
<keyword evidence="2 4" id="KW-1133">Transmembrane helix</keyword>
<dbReference type="Gene3D" id="1.20.1250.20">
    <property type="entry name" value="MFS general substrate transporter like domains"/>
    <property type="match status" value="1"/>
</dbReference>
<protein>
    <submittedName>
        <fullName evidence="6">Putative transport protein</fullName>
    </submittedName>
</protein>
<reference evidence="7" key="1">
    <citation type="submission" date="2011-03" db="EMBL/GenBank/DDBJ databases">
        <authorList>
            <person name="Voget S."/>
            <person name="Streit W.R."/>
            <person name="Jaeger K.E."/>
            <person name="Daniel R."/>
        </authorList>
    </citation>
    <scope>NUCLEOTIDE SEQUENCE [LARGE SCALE GENOMIC DNA]</scope>
    <source>
        <strain evidence="7">PG1</strain>
    </source>
</reference>
<dbReference type="InterPro" id="IPR036259">
    <property type="entry name" value="MFS_trans_sf"/>
</dbReference>
<evidence type="ECO:0000313" key="7">
    <source>
        <dbReference type="Proteomes" id="UP000031838"/>
    </source>
</evidence>
<evidence type="ECO:0000259" key="5">
    <source>
        <dbReference type="PROSITE" id="PS50850"/>
    </source>
</evidence>
<dbReference type="KEGG" id="bgp:BGL_1c19340"/>
<evidence type="ECO:0000256" key="4">
    <source>
        <dbReference type="SAM" id="Phobius"/>
    </source>
</evidence>
<organism evidence="6 7">
    <name type="scientific">Burkholderia plantarii</name>
    <dbReference type="NCBI Taxonomy" id="41899"/>
    <lineage>
        <taxon>Bacteria</taxon>
        <taxon>Pseudomonadati</taxon>
        <taxon>Pseudomonadota</taxon>
        <taxon>Betaproteobacteria</taxon>
        <taxon>Burkholderiales</taxon>
        <taxon>Burkholderiaceae</taxon>
        <taxon>Burkholderia</taxon>
    </lineage>
</organism>
<sequence>MLESAFILTAWPLAVVVVVPLAGKLAGRINGTLLSSAGVIVMATGLALSACMPSPASIGTILLWHLCRCGIGYGLFLPPNNSEMLGNVPKARSLFASGVPSTAKTMGQSLGAALGAAPACRARRSRDWPSSWRRR</sequence>